<evidence type="ECO:0000313" key="1">
    <source>
        <dbReference type="EMBL" id="MCI40544.1"/>
    </source>
</evidence>
<evidence type="ECO:0000313" key="2">
    <source>
        <dbReference type="Proteomes" id="UP000265520"/>
    </source>
</evidence>
<keyword evidence="1" id="KW-0695">RNA-directed DNA polymerase</keyword>
<keyword evidence="1" id="KW-0548">Nucleotidyltransferase</keyword>
<protein>
    <submittedName>
        <fullName evidence="1">RNA-directed DNA polymerase (Reverse transcriptase)</fullName>
    </submittedName>
</protein>
<keyword evidence="2" id="KW-1185">Reference proteome</keyword>
<dbReference type="EMBL" id="LXQA010280978">
    <property type="protein sequence ID" value="MCI40544.1"/>
    <property type="molecule type" value="Genomic_DNA"/>
</dbReference>
<feature type="non-terminal residue" evidence="1">
    <location>
        <position position="1"/>
    </location>
</feature>
<name>A0A392RWV4_9FABA</name>
<proteinExistence type="predicted"/>
<organism evidence="1 2">
    <name type="scientific">Trifolium medium</name>
    <dbReference type="NCBI Taxonomy" id="97028"/>
    <lineage>
        <taxon>Eukaryota</taxon>
        <taxon>Viridiplantae</taxon>
        <taxon>Streptophyta</taxon>
        <taxon>Embryophyta</taxon>
        <taxon>Tracheophyta</taxon>
        <taxon>Spermatophyta</taxon>
        <taxon>Magnoliopsida</taxon>
        <taxon>eudicotyledons</taxon>
        <taxon>Gunneridae</taxon>
        <taxon>Pentapetalae</taxon>
        <taxon>rosids</taxon>
        <taxon>fabids</taxon>
        <taxon>Fabales</taxon>
        <taxon>Fabaceae</taxon>
        <taxon>Papilionoideae</taxon>
        <taxon>50 kb inversion clade</taxon>
        <taxon>NPAAA clade</taxon>
        <taxon>Hologalegina</taxon>
        <taxon>IRL clade</taxon>
        <taxon>Trifolieae</taxon>
        <taxon>Trifolium</taxon>
    </lineage>
</organism>
<sequence length="81" mass="9422">VNGWMGYILKEKLKRLKGVLKKWNKEVYGSVDNKIEALVCELEVLDLKGESEGLLQSEAIERKSKFEHLWLLLKSKDSLEF</sequence>
<accession>A0A392RWV4</accession>
<keyword evidence="1" id="KW-0808">Transferase</keyword>
<comment type="caution">
    <text evidence="1">The sequence shown here is derived from an EMBL/GenBank/DDBJ whole genome shotgun (WGS) entry which is preliminary data.</text>
</comment>
<dbReference type="AlphaFoldDB" id="A0A392RWV4"/>
<dbReference type="GO" id="GO:0003964">
    <property type="term" value="F:RNA-directed DNA polymerase activity"/>
    <property type="evidence" value="ECO:0007669"/>
    <property type="project" value="UniProtKB-KW"/>
</dbReference>
<reference evidence="1 2" key="1">
    <citation type="journal article" date="2018" name="Front. Plant Sci.">
        <title>Red Clover (Trifolium pratense) and Zigzag Clover (T. medium) - A Picture of Genomic Similarities and Differences.</title>
        <authorList>
            <person name="Dluhosova J."/>
            <person name="Istvanek J."/>
            <person name="Nedelnik J."/>
            <person name="Repkova J."/>
        </authorList>
    </citation>
    <scope>NUCLEOTIDE SEQUENCE [LARGE SCALE GENOMIC DNA]</scope>
    <source>
        <strain evidence="2">cv. 10/8</strain>
        <tissue evidence="1">Leaf</tissue>
    </source>
</reference>
<dbReference type="Proteomes" id="UP000265520">
    <property type="component" value="Unassembled WGS sequence"/>
</dbReference>